<comment type="caution">
    <text evidence="3">The sequence shown here is derived from an EMBL/GenBank/DDBJ whole genome shotgun (WGS) entry which is preliminary data.</text>
</comment>
<feature type="transmembrane region" description="Helical" evidence="2">
    <location>
        <begin position="574"/>
        <end position="598"/>
    </location>
</feature>
<name>A0ABQ8ZDD1_9EUKA</name>
<proteinExistence type="predicted"/>
<keyword evidence="4" id="KW-1185">Reference proteome</keyword>
<evidence type="ECO:0000313" key="3">
    <source>
        <dbReference type="EMBL" id="KAJ6254866.1"/>
    </source>
</evidence>
<feature type="region of interest" description="Disordered" evidence="1">
    <location>
        <begin position="620"/>
        <end position="647"/>
    </location>
</feature>
<reference evidence="3" key="1">
    <citation type="submission" date="2022-08" db="EMBL/GenBank/DDBJ databases">
        <title>Novel sulfate-reducing endosymbionts in the free-living metamonad Anaeramoeba.</title>
        <authorList>
            <person name="Jerlstrom-Hultqvist J."/>
            <person name="Cepicka I."/>
            <person name="Gallot-Lavallee L."/>
            <person name="Salas-Leiva D."/>
            <person name="Curtis B.A."/>
            <person name="Zahonova K."/>
            <person name="Pipaliya S."/>
            <person name="Dacks J."/>
            <person name="Roger A.J."/>
        </authorList>
    </citation>
    <scope>NUCLEOTIDE SEQUENCE</scope>
    <source>
        <strain evidence="3">Schooner1</strain>
    </source>
</reference>
<feature type="transmembrane region" description="Helical" evidence="2">
    <location>
        <begin position="759"/>
        <end position="786"/>
    </location>
</feature>
<feature type="transmembrane region" description="Helical" evidence="2">
    <location>
        <begin position="734"/>
        <end position="753"/>
    </location>
</feature>
<protein>
    <submittedName>
        <fullName evidence="3">Beta-4c adrenergic receptor-like</fullName>
    </submittedName>
</protein>
<gene>
    <name evidence="3" type="ORF">M0813_11913</name>
</gene>
<sequence length="819" mass="92945">MITQNKIKTKILVCFLIFTILFCFSFACSPIQNEYTKPHFPHETETNPLCKQFQVSSDSVGIDQPTISFVATTDNLLVVWSQKNAITGRLYDSVKMEPISKEIEIANSESLSLPSVGFFNETHFVLVYKNDSTPNSESQLSGQILRIHLNGTDSEIHKVGSDFQINGEGESQFEHDDPKVSILDEDYFMVVWMCYCDSEDDQNGDIYGQFIKLKGSGGEIEKIGNQTLINTYIPHYQAIPQIEKLSQTGEKFVVVWDSYGQDGSGDGIYGQFFKMDNSATGSEHIEKIGSEFRINTYTKYDQMNPQITSLANFTKFVVVWVHYHSSSSDYGNSAIVGQVFDSKTGSTIGQEFRIKTYSWSYDTQPDVSSASNNQFVIAWRSNQYDKPQQELYLQLFNVTQQNEVEAIGNEFKIVTNSDNDQYSPSMTKTYPNPGSKIALTWFSNGEFGNQIEAKILSLPIDYTVQINKVLKNQTIGKSGKLEYQFDSDTFQDTDDTTLEYTFAVFDDEHQLRLKEKDTFWVTLNSKERKFSFDTSDLSYQNQSFTYIIDVTASNMCTEQTESFQINLVIDQSPLIISSVVSACCSVIICGILLGYLVTKRKKGTKKHKTKKNQDVQLNQSLLQPTSSEKNPKEGKHKENKLNDNLGGNTQYANDQKQKLKVKYLLLFIFLQFFSTFYPFTFHALVVRDNTTSRSWMAAFLILALLTFLLLQLYSMIAFLYISDLFAKVSISNKLLFASIPLWTVCLIMDIAILKKDSTHHYALILPILSLFLLAIYCFLVLLYISLRKKSSDNTKTQDIFSDALSSSSNSKSSNQSLSD</sequence>
<keyword evidence="2" id="KW-1133">Transmembrane helix</keyword>
<feature type="compositionally biased region" description="Basic and acidic residues" evidence="1">
    <location>
        <begin position="629"/>
        <end position="641"/>
    </location>
</feature>
<evidence type="ECO:0000313" key="4">
    <source>
        <dbReference type="Proteomes" id="UP001150062"/>
    </source>
</evidence>
<dbReference type="PROSITE" id="PS51257">
    <property type="entry name" value="PROKAR_LIPOPROTEIN"/>
    <property type="match status" value="1"/>
</dbReference>
<organism evidence="3 4">
    <name type="scientific">Anaeramoeba flamelloides</name>
    <dbReference type="NCBI Taxonomy" id="1746091"/>
    <lineage>
        <taxon>Eukaryota</taxon>
        <taxon>Metamonada</taxon>
        <taxon>Anaeramoebidae</taxon>
        <taxon>Anaeramoeba</taxon>
    </lineage>
</organism>
<dbReference type="Proteomes" id="UP001150062">
    <property type="component" value="Unassembled WGS sequence"/>
</dbReference>
<feature type="transmembrane region" description="Helical" evidence="2">
    <location>
        <begin position="663"/>
        <end position="685"/>
    </location>
</feature>
<dbReference type="EMBL" id="JAOAOG010000016">
    <property type="protein sequence ID" value="KAJ6254866.1"/>
    <property type="molecule type" value="Genomic_DNA"/>
</dbReference>
<evidence type="ECO:0000256" key="1">
    <source>
        <dbReference type="SAM" id="MobiDB-lite"/>
    </source>
</evidence>
<feature type="transmembrane region" description="Helical" evidence="2">
    <location>
        <begin position="697"/>
        <end position="722"/>
    </location>
</feature>
<keyword evidence="2" id="KW-0472">Membrane</keyword>
<keyword evidence="2" id="KW-0812">Transmembrane</keyword>
<accession>A0ABQ8ZDD1</accession>
<evidence type="ECO:0000256" key="2">
    <source>
        <dbReference type="SAM" id="Phobius"/>
    </source>
</evidence>